<dbReference type="Proteomes" id="UP000198210">
    <property type="component" value="Chromosome I"/>
</dbReference>
<reference evidence="1 2" key="1">
    <citation type="submission" date="2016-06" db="EMBL/GenBank/DDBJ databases">
        <authorList>
            <person name="Kjaerup R.B."/>
            <person name="Dalgaard T.S."/>
            <person name="Juul-Madsen H.R."/>
        </authorList>
    </citation>
    <scope>NUCLEOTIDE SEQUENCE [LARGE SCALE GENOMIC DNA]</scope>
    <source>
        <strain evidence="1 2">DSM 45097</strain>
    </source>
</reference>
<evidence type="ECO:0008006" key="3">
    <source>
        <dbReference type="Google" id="ProtNLM"/>
    </source>
</evidence>
<accession>A0A1C5K7J2</accession>
<sequence>MEVKIGVQYAPRELVLESAQSPAEIEQIVTDAMAKSEGTLSLTDEKGRRVIVPVAKVAYVEIAEASPRSVGFTVR</sequence>
<name>A0A1C5K7J2_9ACTN</name>
<keyword evidence="2" id="KW-1185">Reference proteome</keyword>
<dbReference type="Pfam" id="PF11305">
    <property type="entry name" value="DUF3107"/>
    <property type="match status" value="1"/>
</dbReference>
<dbReference type="EMBL" id="LT607751">
    <property type="protein sequence ID" value="SCG78569.1"/>
    <property type="molecule type" value="Genomic_DNA"/>
</dbReference>
<organism evidence="1 2">
    <name type="scientific">Micromonospora siamensis</name>
    <dbReference type="NCBI Taxonomy" id="299152"/>
    <lineage>
        <taxon>Bacteria</taxon>
        <taxon>Bacillati</taxon>
        <taxon>Actinomycetota</taxon>
        <taxon>Actinomycetes</taxon>
        <taxon>Micromonosporales</taxon>
        <taxon>Micromonosporaceae</taxon>
        <taxon>Micromonospora</taxon>
    </lineage>
</organism>
<protein>
    <recommendedName>
        <fullName evidence="3">ATP-binding protein</fullName>
    </recommendedName>
</protein>
<dbReference type="RefSeq" id="WP_088973294.1">
    <property type="nucleotide sequence ID" value="NZ_JBHLYF010000033.1"/>
</dbReference>
<proteinExistence type="predicted"/>
<evidence type="ECO:0000313" key="2">
    <source>
        <dbReference type="Proteomes" id="UP000198210"/>
    </source>
</evidence>
<evidence type="ECO:0000313" key="1">
    <source>
        <dbReference type="EMBL" id="SCG78569.1"/>
    </source>
</evidence>
<gene>
    <name evidence="1" type="ORF">GA0074704_5683</name>
</gene>
<dbReference type="InterPro" id="IPR021456">
    <property type="entry name" value="DUF3107"/>
</dbReference>
<dbReference type="AlphaFoldDB" id="A0A1C5K7J2"/>